<keyword evidence="5" id="KW-1185">Reference proteome</keyword>
<dbReference type="PANTHER" id="PTHR18870">
    <property type="entry name" value="PROTEIN TAG-278-RELATED"/>
    <property type="match status" value="1"/>
</dbReference>
<evidence type="ECO:0000256" key="1">
    <source>
        <dbReference type="ARBA" id="ARBA00023054"/>
    </source>
</evidence>
<feature type="region of interest" description="Disordered" evidence="3">
    <location>
        <begin position="1610"/>
        <end position="1637"/>
    </location>
</feature>
<dbReference type="Proteomes" id="UP000315496">
    <property type="component" value="Chromosome 2"/>
</dbReference>
<evidence type="ECO:0000256" key="2">
    <source>
        <dbReference type="SAM" id="Coils"/>
    </source>
</evidence>
<keyword evidence="1 2" id="KW-0175">Coiled coil</keyword>
<evidence type="ECO:0000256" key="3">
    <source>
        <dbReference type="SAM" id="MobiDB-lite"/>
    </source>
</evidence>
<evidence type="ECO:0000313" key="4">
    <source>
        <dbReference type="EMBL" id="TNJ29118.1"/>
    </source>
</evidence>
<sequence>MQRPQTAHSRASSSGSVVSTSQCFLLQPSDPSSFPDDLSTLPQVEGRIHYNITHSDILSRYFSNEKAKERNEMIKGRYLQSLVKISETEALEENYKAINEKYSCLENAFHDMKRTNEQLLQSLREAENTISRLKRGEGLSQTDGKAGTDQGKAIGSLWRIFSELDMVQIPPDKANELSECELVQLAAFNLVAQYKRLKQDADGRKSFSTESEAHIDNLQRQIVKIELELVESRNIAASLERECERLSQANAGVISLQSQISQQDQILKEKATLIDTLQKQVMVLQEEKTDADQRLFLARAEADSAAMKLAEKNHVVEKLNNKLTRLKSSSQAVIEQRDQEAVELAQAATDMRAKFDGIIQERQKAVENVQRELDALRRKTEENARTQQAEMESVRTAYEESISTKNARISQLLEELAGTKAEQSKTHTELDEVRTQLLAEQRNSEQTQAALEDQLTKVKDERMKVQTELEKLRDEHSRQVHDLEQANQKLVSESTAAIQERDSEILRLKLEVEGRDGQIATLSEQGASYTRTFKEELERTRQTSESLLSEKMSLINKLTSEMAQMRLKHSEELAERETQVQELTAKTQTLVEELARASTNGSSELQKMMLLVETTRRDLSERLDNSQEQMRIASAEYKENLARLEALAAEKDERIAKLSADIKTLRGEAAQAKSAHLIEIDGLVKELSMAKESMAMSLTSAQEEISRMGRELDLAKSTASLSNADSSKRVQQLSQQIVSLTSELAELRGERDILQQELDRERDTHIALSQKAETIAKERMDALQQALERTQGELNGALTEKLAQAAESARVIDELRHELVAKERQLAAEGGSNKMQIKQLESQLSVLTQQREGDIARLTRDASEVETRLGQAIQAKDETIGGLTRELEETKHFLQQAQDTIGLLQSTKERELSATRTNADHTIALLNDRINTLQADLASTKAEMDEAISYKDQQVKQLSKQLEDQVQYNNELSAANKAEVRRLQQTIDMAASSHEAAQLDADNRASSMRKEFEEVRRRLLGDLEERESTIEGMKREITALRRELLNTTETKDETVTRLRTELEQSQAQLMSVREQKDAALSAIRNEFTDYKREAISVRDDQETRIANLAGELAATRKRMEQLEEDSRMEAMNMSTVSKKAQADLTAIIDQRQKELDNLRHELQTNKEEHETKCLRFQRELDELLTSKKGLVAQLAEMKQELLNVTNDKDLQLKKADREYRALQEASRLAEEERKRLDLEHEHALSEIKEQYEGIIAKKDDAIKGLNTKNRELYNDSVAAQSEKTDEIVRIKSELKRANDEHLEVVTENNRRIQELEATVTGLQRELRSLDATKRESDVLNKRETAEAAARHGSEIAQRDQKIETLQREVFSLKESVQRLTRMKEDEVLQLTSELEQGRKEANEIREENSRIVEKLRGELANAQAQHAQQLDLKEQELGALKLALSQTKTTMADSLQEKCSEIENLTRALTTYQARADNAISPHQYDKLSTTLTQREGEITSLNAALEQRNDEVQELLQTIADMRHSTTEQKESPRDQELIQAQERIKSLEHDLEELRALHDFIQAHEVDRKLEEIKNIPETEDSRFLRSLLKENGYLKHRLNELSLGQALGQESGASSLTESLPRSGRGSRLRKTQQ</sequence>
<name>A0A4Z1T094_GIAMU</name>
<feature type="compositionally biased region" description="Basic residues" evidence="3">
    <location>
        <begin position="1628"/>
        <end position="1637"/>
    </location>
</feature>
<accession>A0A4Z1T094</accession>
<feature type="coiled-coil region" evidence="2">
    <location>
        <begin position="1023"/>
        <end position="1239"/>
    </location>
</feature>
<evidence type="ECO:0000313" key="5">
    <source>
        <dbReference type="Proteomes" id="UP000315496"/>
    </source>
</evidence>
<gene>
    <name evidence="4" type="ORF">GMRT_11771</name>
</gene>
<feature type="coiled-coil region" evidence="2">
    <location>
        <begin position="208"/>
        <end position="493"/>
    </location>
</feature>
<dbReference type="PANTHER" id="PTHR18870:SF9">
    <property type="entry name" value="PROTEIN TAG-278-RELATED"/>
    <property type="match status" value="1"/>
</dbReference>
<proteinExistence type="predicted"/>
<dbReference type="OrthoDB" id="10255085at2759"/>
<feature type="coiled-coil region" evidence="2">
    <location>
        <begin position="88"/>
        <end position="136"/>
    </location>
</feature>
<reference evidence="4 5" key="1">
    <citation type="submission" date="2019-05" db="EMBL/GenBank/DDBJ databases">
        <title>The compact genome of Giardia muris reveals important steps in the evolution of intestinal protozoan parasites.</title>
        <authorList>
            <person name="Xu F."/>
            <person name="Jimenez-Gonzalez A."/>
            <person name="Einarsson E."/>
            <person name="Astvaldsson A."/>
            <person name="Peirasmaki D."/>
            <person name="Eckmann L."/>
            <person name="Andersson J.O."/>
            <person name="Svard S.G."/>
            <person name="Jerlstrom-Hultqvist J."/>
        </authorList>
    </citation>
    <scope>NUCLEOTIDE SEQUENCE [LARGE SCALE GENOMIC DNA]</scope>
    <source>
        <strain evidence="4 5">Roberts-Thomson</strain>
    </source>
</reference>
<protein>
    <recommendedName>
        <fullName evidence="6">Coiled-coil protein</fullName>
    </recommendedName>
</protein>
<feature type="coiled-coil region" evidence="2">
    <location>
        <begin position="1362"/>
        <end position="1475"/>
    </location>
</feature>
<feature type="coiled-coil region" evidence="2">
    <location>
        <begin position="1499"/>
        <end position="1566"/>
    </location>
</feature>
<feature type="coiled-coil region" evidence="2">
    <location>
        <begin position="1280"/>
        <end position="1332"/>
    </location>
</feature>
<feature type="coiled-coil region" evidence="2">
    <location>
        <begin position="555"/>
        <end position="825"/>
    </location>
</feature>
<comment type="caution">
    <text evidence="4">The sequence shown here is derived from an EMBL/GenBank/DDBJ whole genome shotgun (WGS) entry which is preliminary data.</text>
</comment>
<evidence type="ECO:0008006" key="6">
    <source>
        <dbReference type="Google" id="ProtNLM"/>
    </source>
</evidence>
<organism evidence="4 5">
    <name type="scientific">Giardia muris</name>
    <dbReference type="NCBI Taxonomy" id="5742"/>
    <lineage>
        <taxon>Eukaryota</taxon>
        <taxon>Metamonada</taxon>
        <taxon>Diplomonadida</taxon>
        <taxon>Hexamitidae</taxon>
        <taxon>Giardiinae</taxon>
        <taxon>Giardia</taxon>
    </lineage>
</organism>
<dbReference type="VEuPathDB" id="GiardiaDB:GMRT_11771"/>
<dbReference type="EMBL" id="VDLU01000002">
    <property type="protein sequence ID" value="TNJ29118.1"/>
    <property type="molecule type" value="Genomic_DNA"/>
</dbReference>